<dbReference type="GO" id="GO:0070095">
    <property type="term" value="F:fructose-6-phosphate binding"/>
    <property type="evidence" value="ECO:0007669"/>
    <property type="project" value="TreeGrafter"/>
</dbReference>
<evidence type="ECO:0000313" key="18">
    <source>
        <dbReference type="Proteomes" id="UP000238949"/>
    </source>
</evidence>
<comment type="similarity">
    <text evidence="14">Belongs to the phosphofructokinase type A (PFKA) family.</text>
</comment>
<dbReference type="EMBL" id="PVNP01000157">
    <property type="protein sequence ID" value="PRO72856.1"/>
    <property type="molecule type" value="Genomic_DNA"/>
</dbReference>
<evidence type="ECO:0000256" key="3">
    <source>
        <dbReference type="ARBA" id="ARBA00004679"/>
    </source>
</evidence>
<evidence type="ECO:0000256" key="10">
    <source>
        <dbReference type="ARBA" id="ARBA00022777"/>
    </source>
</evidence>
<dbReference type="InterPro" id="IPR035966">
    <property type="entry name" value="PKF_sf"/>
</dbReference>
<dbReference type="Proteomes" id="UP000238949">
    <property type="component" value="Unassembled WGS sequence"/>
</dbReference>
<dbReference type="Gene3D" id="3.40.50.460">
    <property type="entry name" value="Phosphofructokinase domain"/>
    <property type="match status" value="1"/>
</dbReference>
<dbReference type="GO" id="GO:0005524">
    <property type="term" value="F:ATP binding"/>
    <property type="evidence" value="ECO:0007669"/>
    <property type="project" value="UniProtKB-KW"/>
</dbReference>
<gene>
    <name evidence="17" type="ORF">C6Y40_14385</name>
</gene>
<dbReference type="GO" id="GO:0030388">
    <property type="term" value="P:fructose 1,6-bisphosphate metabolic process"/>
    <property type="evidence" value="ECO:0007669"/>
    <property type="project" value="TreeGrafter"/>
</dbReference>
<dbReference type="AlphaFoldDB" id="A0A2S9V8R1"/>
<dbReference type="SUPFAM" id="SSF53784">
    <property type="entry name" value="Phosphofructokinase"/>
    <property type="match status" value="1"/>
</dbReference>
<dbReference type="InterPro" id="IPR022953">
    <property type="entry name" value="ATP_PFK"/>
</dbReference>
<reference evidence="18" key="1">
    <citation type="journal article" date="2020" name="Int. J. Syst. Evol. Microbiol.">
        <title>Alteromonas alba sp. nov., a marine bacterium isolated from the seawater of the West Pacific Ocean.</title>
        <authorList>
            <person name="Sun C."/>
            <person name="Wu Y.-H."/>
            <person name="Xamxidin M."/>
            <person name="Cheng H."/>
            <person name="Xu X.-W."/>
        </authorList>
    </citation>
    <scope>NUCLEOTIDE SEQUENCE [LARGE SCALE GENOMIC DNA]</scope>
    <source>
        <strain evidence="18">190</strain>
    </source>
</reference>
<keyword evidence="9" id="KW-0547">Nucleotide-binding</keyword>
<evidence type="ECO:0000256" key="6">
    <source>
        <dbReference type="ARBA" id="ARBA00022533"/>
    </source>
</evidence>
<protein>
    <recommendedName>
        <fullName evidence="4">6-phosphofructokinase</fullName>
        <ecNumber evidence="4">2.7.1.11</ecNumber>
    </recommendedName>
</protein>
<evidence type="ECO:0000256" key="2">
    <source>
        <dbReference type="ARBA" id="ARBA00004496"/>
    </source>
</evidence>
<dbReference type="EC" id="2.7.1.11" evidence="4"/>
<feature type="domain" description="Phosphofructokinase" evidence="16">
    <location>
        <begin position="5"/>
        <end position="284"/>
    </location>
</feature>
<dbReference type="InterPro" id="IPR000023">
    <property type="entry name" value="Phosphofructokinase_dom"/>
</dbReference>
<keyword evidence="10 17" id="KW-0418">Kinase</keyword>
<evidence type="ECO:0000256" key="9">
    <source>
        <dbReference type="ARBA" id="ARBA00022741"/>
    </source>
</evidence>
<dbReference type="InterPro" id="IPR012003">
    <property type="entry name" value="ATP_PFK_prok-type"/>
</dbReference>
<evidence type="ECO:0000256" key="15">
    <source>
        <dbReference type="ARBA" id="ARBA00048070"/>
    </source>
</evidence>
<comment type="subcellular location">
    <subcellularLocation>
        <location evidence="2">Cytoplasm</location>
    </subcellularLocation>
</comment>
<dbReference type="GO" id="GO:0016208">
    <property type="term" value="F:AMP binding"/>
    <property type="evidence" value="ECO:0007669"/>
    <property type="project" value="TreeGrafter"/>
</dbReference>
<dbReference type="UniPathway" id="UPA00109">
    <property type="reaction ID" value="UER00182"/>
</dbReference>
<dbReference type="GO" id="GO:0005945">
    <property type="term" value="C:6-phosphofructokinase complex"/>
    <property type="evidence" value="ECO:0007669"/>
    <property type="project" value="TreeGrafter"/>
</dbReference>
<evidence type="ECO:0000256" key="11">
    <source>
        <dbReference type="ARBA" id="ARBA00022840"/>
    </source>
</evidence>
<keyword evidence="18" id="KW-1185">Reference proteome</keyword>
<sequence>MTNKRIAVLTSGGDAPGMNACIRAVVVASEGAGHTVIGFEHGFNGLLAANWRKLDSKKVHNIIQRGGTILRSARCKEFKQDVSAKLAAKHLDELAIDALLVIGGDGSFHGAKHLSNFWDGQVIGLPGTIDNDIYGTDATIGYYTAIETAMDSIDKVRDTADAFERIFLVEVMGRHAGFLGASAALSGAANYVILPELFTDKETTLKDIHQQLSIHRQRYGHESFIIVLTENLWPEGIAELGVQLEELTGGEVRPVILGHIQRGGSPVSQDRMLATLLGVNAVRCVEQNKTGIMVGMQNNKPVEIELSQTWENRKELGDTLTQTMVTMLNERHNWGMTT</sequence>
<proteinExistence type="inferred from homology"/>
<name>A0A2S9V8R1_9ALTE</name>
<organism evidence="17 18">
    <name type="scientific">Alteromonas alba</name>
    <dbReference type="NCBI Taxonomy" id="2079529"/>
    <lineage>
        <taxon>Bacteria</taxon>
        <taxon>Pseudomonadati</taxon>
        <taxon>Pseudomonadota</taxon>
        <taxon>Gammaproteobacteria</taxon>
        <taxon>Alteromonadales</taxon>
        <taxon>Alteromonadaceae</taxon>
        <taxon>Alteromonas/Salinimonas group</taxon>
        <taxon>Alteromonas</taxon>
    </lineage>
</organism>
<evidence type="ECO:0000313" key="17">
    <source>
        <dbReference type="EMBL" id="PRO72856.1"/>
    </source>
</evidence>
<evidence type="ECO:0000256" key="13">
    <source>
        <dbReference type="ARBA" id="ARBA00023152"/>
    </source>
</evidence>
<dbReference type="Pfam" id="PF00365">
    <property type="entry name" value="PFK"/>
    <property type="match status" value="1"/>
</dbReference>
<dbReference type="RefSeq" id="WP_105935192.1">
    <property type="nucleotide sequence ID" value="NZ_PVNP01000157.1"/>
</dbReference>
<evidence type="ECO:0000256" key="14">
    <source>
        <dbReference type="ARBA" id="ARBA00038478"/>
    </source>
</evidence>
<dbReference type="PANTHER" id="PTHR13697:SF4">
    <property type="entry name" value="ATP-DEPENDENT 6-PHOSPHOFRUCTOKINASE"/>
    <property type="match status" value="1"/>
</dbReference>
<evidence type="ECO:0000256" key="1">
    <source>
        <dbReference type="ARBA" id="ARBA00001946"/>
    </source>
</evidence>
<evidence type="ECO:0000259" key="16">
    <source>
        <dbReference type="Pfam" id="PF00365"/>
    </source>
</evidence>
<dbReference type="GO" id="GO:0048029">
    <property type="term" value="F:monosaccharide binding"/>
    <property type="evidence" value="ECO:0007669"/>
    <property type="project" value="TreeGrafter"/>
</dbReference>
<dbReference type="InterPro" id="IPR015912">
    <property type="entry name" value="Phosphofructokinase_CS"/>
</dbReference>
<keyword evidence="11" id="KW-0067">ATP-binding</keyword>
<keyword evidence="12" id="KW-0460">Magnesium</keyword>
<comment type="cofactor">
    <cofactor evidence="1">
        <name>Mg(2+)</name>
        <dbReference type="ChEBI" id="CHEBI:18420"/>
    </cofactor>
</comment>
<dbReference type="OrthoDB" id="9802503at2"/>
<accession>A0A2S9V8R1</accession>
<keyword evidence="5" id="KW-0963">Cytoplasm</keyword>
<comment type="catalytic activity">
    <reaction evidence="15">
        <text>beta-D-fructose 6-phosphate + ATP = beta-D-fructose 1,6-bisphosphate + ADP + H(+)</text>
        <dbReference type="Rhea" id="RHEA:16109"/>
        <dbReference type="ChEBI" id="CHEBI:15378"/>
        <dbReference type="ChEBI" id="CHEBI:30616"/>
        <dbReference type="ChEBI" id="CHEBI:32966"/>
        <dbReference type="ChEBI" id="CHEBI:57634"/>
        <dbReference type="ChEBI" id="CHEBI:456216"/>
        <dbReference type="EC" id="2.7.1.11"/>
    </reaction>
</comment>
<evidence type="ECO:0000256" key="12">
    <source>
        <dbReference type="ARBA" id="ARBA00022842"/>
    </source>
</evidence>
<keyword evidence="8" id="KW-0479">Metal-binding</keyword>
<dbReference type="Gene3D" id="3.40.50.450">
    <property type="match status" value="1"/>
</dbReference>
<dbReference type="PANTHER" id="PTHR13697">
    <property type="entry name" value="PHOSPHOFRUCTOKINASE"/>
    <property type="match status" value="1"/>
</dbReference>
<evidence type="ECO:0000256" key="4">
    <source>
        <dbReference type="ARBA" id="ARBA00012055"/>
    </source>
</evidence>
<comment type="pathway">
    <text evidence="3">Carbohydrate degradation; glycolysis; D-glyceraldehyde 3-phosphate and glycerone phosphate from D-glucose: step 3/4.</text>
</comment>
<dbReference type="PROSITE" id="PS00433">
    <property type="entry name" value="PHOSPHOFRUCTOKINASE"/>
    <property type="match status" value="1"/>
</dbReference>
<dbReference type="GO" id="GO:0046872">
    <property type="term" value="F:metal ion binding"/>
    <property type="evidence" value="ECO:0007669"/>
    <property type="project" value="UniProtKB-KW"/>
</dbReference>
<evidence type="ECO:0000256" key="5">
    <source>
        <dbReference type="ARBA" id="ARBA00022490"/>
    </source>
</evidence>
<dbReference type="GO" id="GO:0003872">
    <property type="term" value="F:6-phosphofructokinase activity"/>
    <property type="evidence" value="ECO:0007669"/>
    <property type="project" value="UniProtKB-EC"/>
</dbReference>
<comment type="caution">
    <text evidence="17">The sequence shown here is derived from an EMBL/GenBank/DDBJ whole genome shotgun (WGS) entry which is preliminary data.</text>
</comment>
<keyword evidence="6" id="KW-0021">Allosteric enzyme</keyword>
<evidence type="ECO:0000256" key="7">
    <source>
        <dbReference type="ARBA" id="ARBA00022679"/>
    </source>
</evidence>
<keyword evidence="7 17" id="KW-0808">Transferase</keyword>
<dbReference type="GO" id="GO:0061621">
    <property type="term" value="P:canonical glycolysis"/>
    <property type="evidence" value="ECO:0007669"/>
    <property type="project" value="TreeGrafter"/>
</dbReference>
<dbReference type="GO" id="GO:0042802">
    <property type="term" value="F:identical protein binding"/>
    <property type="evidence" value="ECO:0007669"/>
    <property type="project" value="TreeGrafter"/>
</dbReference>
<dbReference type="PIRSF" id="PIRSF000532">
    <property type="entry name" value="ATP_PFK_prok"/>
    <property type="match status" value="1"/>
</dbReference>
<keyword evidence="13" id="KW-0324">Glycolysis</keyword>
<dbReference type="GO" id="GO:0006002">
    <property type="term" value="P:fructose 6-phosphate metabolic process"/>
    <property type="evidence" value="ECO:0007669"/>
    <property type="project" value="InterPro"/>
</dbReference>
<dbReference type="PRINTS" id="PR00476">
    <property type="entry name" value="PHFRCTKINASE"/>
</dbReference>
<dbReference type="NCBIfam" id="NF002872">
    <property type="entry name" value="PRK03202.1"/>
    <property type="match status" value="1"/>
</dbReference>
<evidence type="ECO:0000256" key="8">
    <source>
        <dbReference type="ARBA" id="ARBA00022723"/>
    </source>
</evidence>